<dbReference type="InterPro" id="IPR025714">
    <property type="entry name" value="Methyltranfer_dom"/>
</dbReference>
<accession>A0A1I0B8V6</accession>
<dbReference type="Gene3D" id="3.40.50.150">
    <property type="entry name" value="Vaccinia Virus protein VP39"/>
    <property type="match status" value="1"/>
</dbReference>
<keyword evidence="3" id="KW-1185">Reference proteome</keyword>
<dbReference type="Proteomes" id="UP000198618">
    <property type="component" value="Unassembled WGS sequence"/>
</dbReference>
<reference evidence="2 3" key="1">
    <citation type="submission" date="2016-10" db="EMBL/GenBank/DDBJ databases">
        <authorList>
            <person name="de Groot N.N."/>
        </authorList>
    </citation>
    <scope>NUCLEOTIDE SEQUENCE [LARGE SCALE GENOMIC DNA]</scope>
    <source>
        <strain evidence="2 3">IBRC-M 10780</strain>
    </source>
</reference>
<evidence type="ECO:0000313" key="2">
    <source>
        <dbReference type="EMBL" id="SET03218.1"/>
    </source>
</evidence>
<sequence>MKEYYYDKLLNIRTNGKGSANRVDHYHPYEPTPYHALEVLFRHYELHSYDRVVDFGCGKGRLNFYVHYFYHARVLGIDMNEKFYRQALENLEQYGRKNKKELDKIDFQCCLAESYTIDPNDNRFYFFNPFSIEIFMRVIHNIWNSFEENNREIDVILYYPSEEYIHFLEHKTNFEQINEIVLPNFYEDDPSERFNIYQIR</sequence>
<dbReference type="AlphaFoldDB" id="A0A1I0B8V6"/>
<proteinExistence type="predicted"/>
<protein>
    <submittedName>
        <fullName evidence="2">Methyltransferase domain-containing protein</fullName>
    </submittedName>
</protein>
<evidence type="ECO:0000313" key="3">
    <source>
        <dbReference type="Proteomes" id="UP000198618"/>
    </source>
</evidence>
<dbReference type="RefSeq" id="WP_090868155.1">
    <property type="nucleotide sequence ID" value="NZ_FOHE01000004.1"/>
</dbReference>
<feature type="domain" description="Methyltransferase" evidence="1">
    <location>
        <begin position="47"/>
        <end position="101"/>
    </location>
</feature>
<dbReference type="STRING" id="930131.SAMN05216389_104239"/>
<evidence type="ECO:0000259" key="1">
    <source>
        <dbReference type="Pfam" id="PF13679"/>
    </source>
</evidence>
<dbReference type="CDD" id="cd02440">
    <property type="entry name" value="AdoMet_MTases"/>
    <property type="match status" value="1"/>
</dbReference>
<dbReference type="EMBL" id="FOHE01000004">
    <property type="protein sequence ID" value="SET03218.1"/>
    <property type="molecule type" value="Genomic_DNA"/>
</dbReference>
<dbReference type="GO" id="GO:0032259">
    <property type="term" value="P:methylation"/>
    <property type="evidence" value="ECO:0007669"/>
    <property type="project" value="UniProtKB-KW"/>
</dbReference>
<dbReference type="InterPro" id="IPR029063">
    <property type="entry name" value="SAM-dependent_MTases_sf"/>
</dbReference>
<keyword evidence="2" id="KW-0489">Methyltransferase</keyword>
<keyword evidence="2" id="KW-0808">Transferase</keyword>
<name>A0A1I0B8V6_9BACI</name>
<organism evidence="2 3">
    <name type="scientific">Oceanobacillus limi</name>
    <dbReference type="NCBI Taxonomy" id="930131"/>
    <lineage>
        <taxon>Bacteria</taxon>
        <taxon>Bacillati</taxon>
        <taxon>Bacillota</taxon>
        <taxon>Bacilli</taxon>
        <taxon>Bacillales</taxon>
        <taxon>Bacillaceae</taxon>
        <taxon>Oceanobacillus</taxon>
    </lineage>
</organism>
<gene>
    <name evidence="2" type="ORF">SAMN05216389_104239</name>
</gene>
<dbReference type="SUPFAM" id="SSF53335">
    <property type="entry name" value="S-adenosyl-L-methionine-dependent methyltransferases"/>
    <property type="match status" value="1"/>
</dbReference>
<dbReference type="GO" id="GO:0008168">
    <property type="term" value="F:methyltransferase activity"/>
    <property type="evidence" value="ECO:0007669"/>
    <property type="project" value="UniProtKB-KW"/>
</dbReference>
<dbReference type="OrthoDB" id="9780095at2"/>
<dbReference type="Pfam" id="PF13679">
    <property type="entry name" value="Methyltransf_32"/>
    <property type="match status" value="1"/>
</dbReference>